<reference evidence="1 2" key="1">
    <citation type="submission" date="2023-06" db="EMBL/GenBank/DDBJ databases">
        <title>Sporosarcina sp. nov., isolated from Korean traditional fermented seafood 'Jeotgal'.</title>
        <authorList>
            <person name="Yang A.I."/>
            <person name="Shin N.-R."/>
        </authorList>
    </citation>
    <scope>NUCLEOTIDE SEQUENCE [LARGE SCALE GENOMIC DNA]</scope>
    <source>
        <strain evidence="1 2">KCTC13119</strain>
    </source>
</reference>
<dbReference type="EMBL" id="JAUBDI010000010">
    <property type="protein sequence ID" value="MDW0113790.1"/>
    <property type="molecule type" value="Genomic_DNA"/>
</dbReference>
<proteinExistence type="predicted"/>
<gene>
    <name evidence="1" type="ORF">QT711_11380</name>
</gene>
<protein>
    <submittedName>
        <fullName evidence="1">Uncharacterized protein</fullName>
    </submittedName>
</protein>
<evidence type="ECO:0000313" key="1">
    <source>
        <dbReference type="EMBL" id="MDW0113790.1"/>
    </source>
</evidence>
<sequence>MKESDMFQPVKSLLEEKMHCDVYAEVGTLDVVGIGKSYAVAVEMKKNLTWKLIEQAHSAIGLADYVFIAIPRPRSHGNRIAASYLKQDGIGVIYVDDDHAFVHSWGRRHRIKKRLKPLRDYVLPHHKMTTGGVKSGDGPTEYSVTIDNIKFLMQYHYRNGGWMTVDEILESVQTHYSNPKPSVMATLQAHWNQEWCESKVENRKRYFRYRKGQNGEKSIQQITR</sequence>
<evidence type="ECO:0000313" key="2">
    <source>
        <dbReference type="Proteomes" id="UP001282284"/>
    </source>
</evidence>
<dbReference type="Proteomes" id="UP001282284">
    <property type="component" value="Unassembled WGS sequence"/>
</dbReference>
<keyword evidence="2" id="KW-1185">Reference proteome</keyword>
<accession>A0ABU4GA04</accession>
<dbReference type="RefSeq" id="WP_317944359.1">
    <property type="nucleotide sequence ID" value="NZ_JAUBDI010000010.1"/>
</dbReference>
<comment type="caution">
    <text evidence="1">The sequence shown here is derived from an EMBL/GenBank/DDBJ whole genome shotgun (WGS) entry which is preliminary data.</text>
</comment>
<organism evidence="1 2">
    <name type="scientific">Sporosarcina saromensis</name>
    <dbReference type="NCBI Taxonomy" id="359365"/>
    <lineage>
        <taxon>Bacteria</taxon>
        <taxon>Bacillati</taxon>
        <taxon>Bacillota</taxon>
        <taxon>Bacilli</taxon>
        <taxon>Bacillales</taxon>
        <taxon>Caryophanaceae</taxon>
        <taxon>Sporosarcina</taxon>
    </lineage>
</organism>
<name>A0ABU4GA04_9BACL</name>